<reference evidence="1" key="1">
    <citation type="journal article" date="2014" name="Int. J. Syst. Evol. Microbiol.">
        <title>Complete genome sequence of Corynebacterium casei LMG S-19264T (=DSM 44701T), isolated from a smear-ripened cheese.</title>
        <authorList>
            <consortium name="US DOE Joint Genome Institute (JGI-PGF)"/>
            <person name="Walter F."/>
            <person name="Albersmeier A."/>
            <person name="Kalinowski J."/>
            <person name="Ruckert C."/>
        </authorList>
    </citation>
    <scope>NUCLEOTIDE SEQUENCE</scope>
    <source>
        <strain evidence="1">CGMCC 4.7312</strain>
    </source>
</reference>
<evidence type="ECO:0008006" key="3">
    <source>
        <dbReference type="Google" id="ProtNLM"/>
    </source>
</evidence>
<gene>
    <name evidence="1" type="ORF">GCM10011608_25780</name>
</gene>
<accession>A0A917TX32</accession>
<evidence type="ECO:0000313" key="2">
    <source>
        <dbReference type="Proteomes" id="UP000608890"/>
    </source>
</evidence>
<dbReference type="Proteomes" id="UP000608890">
    <property type="component" value="Unassembled WGS sequence"/>
</dbReference>
<evidence type="ECO:0000313" key="1">
    <source>
        <dbReference type="EMBL" id="GGM39840.1"/>
    </source>
</evidence>
<reference evidence="1" key="2">
    <citation type="submission" date="2020-09" db="EMBL/GenBank/DDBJ databases">
        <authorList>
            <person name="Sun Q."/>
            <person name="Zhou Y."/>
        </authorList>
    </citation>
    <scope>NUCLEOTIDE SEQUENCE</scope>
    <source>
        <strain evidence="1">CGMCC 4.7312</strain>
    </source>
</reference>
<sequence length="99" mass="10503">MMGALSAVVTVLGAFVALVALVVTRSWPAALGVLLDMLVAAGLLRLVGEASLRELGAVAAIVVLRVLLRSALFADYRWWRCTDPGRPSVHPERRPGPDG</sequence>
<dbReference type="AlphaFoldDB" id="A0A917TX32"/>
<dbReference type="EMBL" id="BMNB01000010">
    <property type="protein sequence ID" value="GGM39840.1"/>
    <property type="molecule type" value="Genomic_DNA"/>
</dbReference>
<comment type="caution">
    <text evidence="1">The sequence shown here is derived from an EMBL/GenBank/DDBJ whole genome shotgun (WGS) entry which is preliminary data.</text>
</comment>
<organism evidence="1 2">
    <name type="scientific">Micromonospora sonchi</name>
    <dbReference type="NCBI Taxonomy" id="1763543"/>
    <lineage>
        <taxon>Bacteria</taxon>
        <taxon>Bacillati</taxon>
        <taxon>Actinomycetota</taxon>
        <taxon>Actinomycetes</taxon>
        <taxon>Micromonosporales</taxon>
        <taxon>Micromonosporaceae</taxon>
        <taxon>Micromonospora</taxon>
    </lineage>
</organism>
<dbReference type="RefSeq" id="WP_189043867.1">
    <property type="nucleotide sequence ID" value="NZ_BMNB01000010.1"/>
</dbReference>
<proteinExistence type="predicted"/>
<keyword evidence="2" id="KW-1185">Reference proteome</keyword>
<name>A0A917TX32_9ACTN</name>
<protein>
    <recommendedName>
        <fullName evidence="3">DUF1622 domain-containing protein</fullName>
    </recommendedName>
</protein>